<dbReference type="EMBL" id="CP034279">
    <property type="protein sequence ID" value="QGV82769.1"/>
    <property type="molecule type" value="Genomic_DNA"/>
</dbReference>
<dbReference type="Proteomes" id="UP000422572">
    <property type="component" value="Chromosome"/>
</dbReference>
<dbReference type="OrthoDB" id="2079357at2"/>
<evidence type="ECO:0000313" key="1">
    <source>
        <dbReference type="EMBL" id="QGV82769.1"/>
    </source>
</evidence>
<accession>A0A6I6FSR4</accession>
<gene>
    <name evidence="1" type="ORF">EIZ62_20120</name>
</gene>
<dbReference type="AlphaFoldDB" id="A0A6I6FSR4"/>
<keyword evidence="2" id="KW-1185">Reference proteome</keyword>
<protein>
    <submittedName>
        <fullName evidence="1">Tellurium resistance protein</fullName>
    </submittedName>
</protein>
<dbReference type="InterPro" id="IPR003325">
    <property type="entry name" value="TerD"/>
</dbReference>
<sequence length="188" mass="20607">MTAAAPRVTLTGRGALQANLNWRPGSGADLNLCCLATFTDGTPKVVQALGEDFGSLTAWPYIRLDHDDRTGDSSDGETLRVSLDRRDLFRRLLFFVYVYEGAADFRRLGATVTVTAPGGRAVRILLDDSPPGTTACAVALATPEGEGLALRREVRWFPARPDKTPHEQIDDAYGFGVEWTRMSKPPRR</sequence>
<reference evidence="1 2" key="1">
    <citation type="submission" date="2018-12" db="EMBL/GenBank/DDBJ databases">
        <title>Complete genome sequence of Streptomyces ficellus NRRL8067, the producer of ficellomycin, feldamycin and nojirimycin.</title>
        <authorList>
            <person name="Zhang H."/>
            <person name="Yue R."/>
            <person name="Liu Y."/>
            <person name="Li M."/>
            <person name="Mu H."/>
            <person name="Zhang J."/>
        </authorList>
    </citation>
    <scope>NUCLEOTIDE SEQUENCE [LARGE SCALE GENOMIC DNA]</scope>
    <source>
        <strain evidence="1 2">NRRL 8067</strain>
    </source>
</reference>
<dbReference type="CDD" id="cd06974">
    <property type="entry name" value="TerD_like"/>
    <property type="match status" value="1"/>
</dbReference>
<evidence type="ECO:0000313" key="2">
    <source>
        <dbReference type="Proteomes" id="UP000422572"/>
    </source>
</evidence>
<organism evidence="1 2">
    <name type="scientific">Streptomyces ficellus</name>
    <dbReference type="NCBI Taxonomy" id="1977088"/>
    <lineage>
        <taxon>Bacteria</taxon>
        <taxon>Bacillati</taxon>
        <taxon>Actinomycetota</taxon>
        <taxon>Actinomycetes</taxon>
        <taxon>Kitasatosporales</taxon>
        <taxon>Streptomycetaceae</taxon>
        <taxon>Streptomyces</taxon>
    </lineage>
</organism>
<proteinExistence type="predicted"/>
<name>A0A6I6FSR4_9ACTN</name>
<dbReference type="KEGG" id="sfic:EIZ62_20120"/>